<feature type="transmembrane region" description="Helical" evidence="5">
    <location>
        <begin position="73"/>
        <end position="94"/>
    </location>
</feature>
<evidence type="ECO:0000256" key="5">
    <source>
        <dbReference type="SAM" id="Phobius"/>
    </source>
</evidence>
<comment type="caution">
    <text evidence="7">The sequence shown here is derived from an EMBL/GenBank/DDBJ whole genome shotgun (WGS) entry which is preliminary data.</text>
</comment>
<evidence type="ECO:0000256" key="2">
    <source>
        <dbReference type="ARBA" id="ARBA00022692"/>
    </source>
</evidence>
<evidence type="ECO:0000256" key="1">
    <source>
        <dbReference type="ARBA" id="ARBA00004141"/>
    </source>
</evidence>
<dbReference type="PANTHER" id="PTHR22950:SF494">
    <property type="entry name" value="GH04538P"/>
    <property type="match status" value="1"/>
</dbReference>
<gene>
    <name evidence="7" type="ORF">WA026_009355</name>
</gene>
<feature type="transmembrane region" description="Helical" evidence="5">
    <location>
        <begin position="237"/>
        <end position="263"/>
    </location>
</feature>
<dbReference type="GO" id="GO:0005774">
    <property type="term" value="C:vacuolar membrane"/>
    <property type="evidence" value="ECO:0007669"/>
    <property type="project" value="TreeGrafter"/>
</dbReference>
<evidence type="ECO:0000256" key="3">
    <source>
        <dbReference type="ARBA" id="ARBA00022989"/>
    </source>
</evidence>
<feature type="transmembrane region" description="Helical" evidence="5">
    <location>
        <begin position="205"/>
        <end position="225"/>
    </location>
</feature>
<feature type="transmembrane region" description="Helical" evidence="5">
    <location>
        <begin position="283"/>
        <end position="303"/>
    </location>
</feature>
<organism evidence="7 8">
    <name type="scientific">Henosepilachna vigintioctopunctata</name>
    <dbReference type="NCBI Taxonomy" id="420089"/>
    <lineage>
        <taxon>Eukaryota</taxon>
        <taxon>Metazoa</taxon>
        <taxon>Ecdysozoa</taxon>
        <taxon>Arthropoda</taxon>
        <taxon>Hexapoda</taxon>
        <taxon>Insecta</taxon>
        <taxon>Pterygota</taxon>
        <taxon>Neoptera</taxon>
        <taxon>Endopterygota</taxon>
        <taxon>Coleoptera</taxon>
        <taxon>Polyphaga</taxon>
        <taxon>Cucujiformia</taxon>
        <taxon>Coccinelloidea</taxon>
        <taxon>Coccinellidae</taxon>
        <taxon>Epilachninae</taxon>
        <taxon>Epilachnini</taxon>
        <taxon>Henosepilachna</taxon>
    </lineage>
</organism>
<proteinExistence type="predicted"/>
<evidence type="ECO:0000313" key="8">
    <source>
        <dbReference type="Proteomes" id="UP001431783"/>
    </source>
</evidence>
<evidence type="ECO:0000313" key="7">
    <source>
        <dbReference type="EMBL" id="KAK9875547.1"/>
    </source>
</evidence>
<feature type="transmembrane region" description="Helical" evidence="5">
    <location>
        <begin position="180"/>
        <end position="199"/>
    </location>
</feature>
<comment type="subcellular location">
    <subcellularLocation>
        <location evidence="1">Membrane</location>
        <topology evidence="1">Multi-pass membrane protein</topology>
    </subcellularLocation>
</comment>
<name>A0AAW1TVF6_9CUCU</name>
<keyword evidence="2 5" id="KW-0812">Transmembrane</keyword>
<accession>A0AAW1TVF6</accession>
<feature type="domain" description="Amino acid transporter transmembrane" evidence="6">
    <location>
        <begin position="47"/>
        <end position="318"/>
    </location>
</feature>
<dbReference type="InterPro" id="IPR013057">
    <property type="entry name" value="AA_transpt_TM"/>
</dbReference>
<keyword evidence="4 5" id="KW-0472">Membrane</keyword>
<sequence>MEDRNEEGHDTNRNVNFSSTTVLNSNLSNNEKQYDPFVHRNLVHPNTFNGALMHVVKSSLGTGILAIPMAFKYSGLLVGAIGTILVGLLITHTVDLLVRISHKMCIATRVPSLGFSDTAEAVFKQGPKQFKPFATFARLFVDVGLSLSYFFNNAVYTVFMADSIQQIMDHIIGKDEVPRSFLILAITALLILFCQVRPLKFIVPFSVIANITMFLAFSITFCYMFKTIPDVPIEDRSLATGIGGIPKFLVTMIFAMEGIGTILPVENSLKKNEFIGCHGVLTISMSIIVLMFGTIGFFGYYALESAPKPASLTAYPQMNFGH</sequence>
<reference evidence="7 8" key="1">
    <citation type="submission" date="2023-03" db="EMBL/GenBank/DDBJ databases">
        <title>Genome insight into feeding habits of ladybird beetles.</title>
        <authorList>
            <person name="Li H.-S."/>
            <person name="Huang Y.-H."/>
            <person name="Pang H."/>
        </authorList>
    </citation>
    <scope>NUCLEOTIDE SEQUENCE [LARGE SCALE GENOMIC DNA]</scope>
    <source>
        <strain evidence="7">SYSU_2023b</strain>
        <tissue evidence="7">Whole body</tissue>
    </source>
</reference>
<dbReference type="GO" id="GO:0015179">
    <property type="term" value="F:L-amino acid transmembrane transporter activity"/>
    <property type="evidence" value="ECO:0007669"/>
    <property type="project" value="TreeGrafter"/>
</dbReference>
<dbReference type="AlphaFoldDB" id="A0AAW1TVF6"/>
<protein>
    <recommendedName>
        <fullName evidence="6">Amino acid transporter transmembrane domain-containing protein</fullName>
    </recommendedName>
</protein>
<dbReference type="Proteomes" id="UP001431783">
    <property type="component" value="Unassembled WGS sequence"/>
</dbReference>
<dbReference type="PANTHER" id="PTHR22950">
    <property type="entry name" value="AMINO ACID TRANSPORTER"/>
    <property type="match status" value="1"/>
</dbReference>
<dbReference type="EMBL" id="JARQZJ010000034">
    <property type="protein sequence ID" value="KAK9875547.1"/>
    <property type="molecule type" value="Genomic_DNA"/>
</dbReference>
<evidence type="ECO:0000259" key="6">
    <source>
        <dbReference type="Pfam" id="PF01490"/>
    </source>
</evidence>
<evidence type="ECO:0000256" key="4">
    <source>
        <dbReference type="ARBA" id="ARBA00023136"/>
    </source>
</evidence>
<dbReference type="Pfam" id="PF01490">
    <property type="entry name" value="Aa_trans"/>
    <property type="match status" value="1"/>
</dbReference>
<feature type="transmembrane region" description="Helical" evidence="5">
    <location>
        <begin position="136"/>
        <end position="159"/>
    </location>
</feature>
<keyword evidence="3 5" id="KW-1133">Transmembrane helix</keyword>
<keyword evidence="8" id="KW-1185">Reference proteome</keyword>